<comment type="catalytic activity">
    <reaction evidence="1">
        <text>ATP + protein L-histidine = ADP + protein N-phospho-L-histidine.</text>
        <dbReference type="EC" id="2.7.13.3"/>
    </reaction>
</comment>
<keyword evidence="8" id="KW-0547">Nucleotide-binding</keyword>
<keyword evidence="6" id="KW-0808">Transferase</keyword>
<proteinExistence type="predicted"/>
<dbReference type="InterPro" id="IPR004358">
    <property type="entry name" value="Sig_transdc_His_kin-like_C"/>
</dbReference>
<dbReference type="SUPFAM" id="SSF47384">
    <property type="entry name" value="Homodimeric domain of signal transducing histidine kinase"/>
    <property type="match status" value="1"/>
</dbReference>
<organism evidence="17 18">
    <name type="scientific">Alicyclobacillus fastidiosus</name>
    <dbReference type="NCBI Taxonomy" id="392011"/>
    <lineage>
        <taxon>Bacteria</taxon>
        <taxon>Bacillati</taxon>
        <taxon>Bacillota</taxon>
        <taxon>Bacilli</taxon>
        <taxon>Bacillales</taxon>
        <taxon>Alicyclobacillaceae</taxon>
        <taxon>Alicyclobacillus</taxon>
    </lineage>
</organism>
<dbReference type="InterPro" id="IPR005467">
    <property type="entry name" value="His_kinase_dom"/>
</dbReference>
<dbReference type="PANTHER" id="PTHR45528:SF1">
    <property type="entry name" value="SENSOR HISTIDINE KINASE CPXA"/>
    <property type="match status" value="1"/>
</dbReference>
<dbReference type="Gene3D" id="3.30.565.10">
    <property type="entry name" value="Histidine kinase-like ATPase, C-terminal domain"/>
    <property type="match status" value="1"/>
</dbReference>
<dbReference type="EC" id="2.7.13.3" evidence="3"/>
<evidence type="ECO:0000256" key="10">
    <source>
        <dbReference type="ARBA" id="ARBA00022840"/>
    </source>
</evidence>
<dbReference type="Pfam" id="PF02518">
    <property type="entry name" value="HATPase_c"/>
    <property type="match status" value="1"/>
</dbReference>
<evidence type="ECO:0000313" key="18">
    <source>
        <dbReference type="Proteomes" id="UP001579974"/>
    </source>
</evidence>
<evidence type="ECO:0000256" key="14">
    <source>
        <dbReference type="SAM" id="Phobius"/>
    </source>
</evidence>
<keyword evidence="13 14" id="KW-0472">Membrane</keyword>
<evidence type="ECO:0000256" key="3">
    <source>
        <dbReference type="ARBA" id="ARBA00012438"/>
    </source>
</evidence>
<evidence type="ECO:0000259" key="16">
    <source>
        <dbReference type="PROSITE" id="PS50885"/>
    </source>
</evidence>
<evidence type="ECO:0000256" key="8">
    <source>
        <dbReference type="ARBA" id="ARBA00022741"/>
    </source>
</evidence>
<dbReference type="PROSITE" id="PS50109">
    <property type="entry name" value="HIS_KIN"/>
    <property type="match status" value="1"/>
</dbReference>
<dbReference type="SMART" id="SM00388">
    <property type="entry name" value="HisKA"/>
    <property type="match status" value="1"/>
</dbReference>
<keyword evidence="10" id="KW-0067">ATP-binding</keyword>
<comment type="subcellular location">
    <subcellularLocation>
        <location evidence="2">Cell membrane</location>
        <topology evidence="2">Multi-pass membrane protein</topology>
    </subcellularLocation>
</comment>
<feature type="domain" description="Histidine kinase" evidence="15">
    <location>
        <begin position="232"/>
        <end position="442"/>
    </location>
</feature>
<comment type="caution">
    <text evidence="17">The sequence shown here is derived from an EMBL/GenBank/DDBJ whole genome shotgun (WGS) entry which is preliminary data.</text>
</comment>
<dbReference type="Gene3D" id="1.10.287.130">
    <property type="match status" value="1"/>
</dbReference>
<dbReference type="Proteomes" id="UP001579974">
    <property type="component" value="Unassembled WGS sequence"/>
</dbReference>
<evidence type="ECO:0000256" key="4">
    <source>
        <dbReference type="ARBA" id="ARBA00022475"/>
    </source>
</evidence>
<evidence type="ECO:0000259" key="15">
    <source>
        <dbReference type="PROSITE" id="PS50109"/>
    </source>
</evidence>
<dbReference type="GO" id="GO:0016301">
    <property type="term" value="F:kinase activity"/>
    <property type="evidence" value="ECO:0007669"/>
    <property type="project" value="UniProtKB-KW"/>
</dbReference>
<reference evidence="17 18" key="1">
    <citation type="journal article" date="2024" name="Int. J. Mol. Sci.">
        <title>Exploration of Alicyclobacillus spp. Genome in Search of Antibiotic Resistance.</title>
        <authorList>
            <person name="Bucka-Kolendo J."/>
            <person name="Kiousi D.E."/>
            <person name="Dekowska A."/>
            <person name="Mikolajczuk-Szczyrba A."/>
            <person name="Karadedos D.M."/>
            <person name="Michael P."/>
            <person name="Galanis A."/>
            <person name="Sokolowska B."/>
        </authorList>
    </citation>
    <scope>NUCLEOTIDE SEQUENCE [LARGE SCALE GENOMIC DNA]</scope>
    <source>
        <strain evidence="17 18">KKP 3000</strain>
    </source>
</reference>
<evidence type="ECO:0000256" key="5">
    <source>
        <dbReference type="ARBA" id="ARBA00022553"/>
    </source>
</evidence>
<dbReference type="InterPro" id="IPR050398">
    <property type="entry name" value="HssS/ArlS-like"/>
</dbReference>
<dbReference type="PRINTS" id="PR00344">
    <property type="entry name" value="BCTRLSENSOR"/>
</dbReference>
<evidence type="ECO:0000256" key="9">
    <source>
        <dbReference type="ARBA" id="ARBA00022777"/>
    </source>
</evidence>
<keyword evidence="4" id="KW-1003">Cell membrane</keyword>
<protein>
    <recommendedName>
        <fullName evidence="3">histidine kinase</fullName>
        <ecNumber evidence="3">2.7.13.3</ecNumber>
    </recommendedName>
</protein>
<feature type="domain" description="HAMP" evidence="16">
    <location>
        <begin position="172"/>
        <end position="224"/>
    </location>
</feature>
<dbReference type="CDD" id="cd00082">
    <property type="entry name" value="HisKA"/>
    <property type="match status" value="1"/>
</dbReference>
<dbReference type="RefSeq" id="WP_275474531.1">
    <property type="nucleotide sequence ID" value="NZ_CP162940.1"/>
</dbReference>
<dbReference type="InterPro" id="IPR036890">
    <property type="entry name" value="HATPase_C_sf"/>
</dbReference>
<evidence type="ECO:0000313" key="17">
    <source>
        <dbReference type="EMBL" id="MFB5190695.1"/>
    </source>
</evidence>
<dbReference type="Gene3D" id="6.10.340.10">
    <property type="match status" value="1"/>
</dbReference>
<keyword evidence="7 14" id="KW-0812">Transmembrane</keyword>
<evidence type="ECO:0000256" key="13">
    <source>
        <dbReference type="ARBA" id="ARBA00023136"/>
    </source>
</evidence>
<evidence type="ECO:0000256" key="2">
    <source>
        <dbReference type="ARBA" id="ARBA00004651"/>
    </source>
</evidence>
<accession>A0ABV5AFQ8</accession>
<evidence type="ECO:0000256" key="7">
    <source>
        <dbReference type="ARBA" id="ARBA00022692"/>
    </source>
</evidence>
<dbReference type="SUPFAM" id="SSF55874">
    <property type="entry name" value="ATPase domain of HSP90 chaperone/DNA topoisomerase II/histidine kinase"/>
    <property type="match status" value="1"/>
</dbReference>
<dbReference type="SMART" id="SM00387">
    <property type="entry name" value="HATPase_c"/>
    <property type="match status" value="1"/>
</dbReference>
<feature type="transmembrane region" description="Helical" evidence="14">
    <location>
        <begin position="7"/>
        <end position="27"/>
    </location>
</feature>
<dbReference type="CDD" id="cd00075">
    <property type="entry name" value="HATPase"/>
    <property type="match status" value="1"/>
</dbReference>
<evidence type="ECO:0000256" key="6">
    <source>
        <dbReference type="ARBA" id="ARBA00022679"/>
    </source>
</evidence>
<evidence type="ECO:0000256" key="1">
    <source>
        <dbReference type="ARBA" id="ARBA00000085"/>
    </source>
</evidence>
<evidence type="ECO:0000256" key="11">
    <source>
        <dbReference type="ARBA" id="ARBA00022989"/>
    </source>
</evidence>
<dbReference type="InterPro" id="IPR003661">
    <property type="entry name" value="HisK_dim/P_dom"/>
</dbReference>
<keyword evidence="12" id="KW-0902">Two-component regulatory system</keyword>
<keyword evidence="18" id="KW-1185">Reference proteome</keyword>
<dbReference type="EMBL" id="JBDXSU010000007">
    <property type="protein sequence ID" value="MFB5190695.1"/>
    <property type="molecule type" value="Genomic_DNA"/>
</dbReference>
<dbReference type="PROSITE" id="PS50885">
    <property type="entry name" value="HAMP"/>
    <property type="match status" value="1"/>
</dbReference>
<name>A0ABV5AFQ8_9BACL</name>
<keyword evidence="5" id="KW-0597">Phosphoprotein</keyword>
<dbReference type="InterPro" id="IPR036097">
    <property type="entry name" value="HisK_dim/P_sf"/>
</dbReference>
<dbReference type="InterPro" id="IPR003660">
    <property type="entry name" value="HAMP_dom"/>
</dbReference>
<dbReference type="PANTHER" id="PTHR45528">
    <property type="entry name" value="SENSOR HISTIDINE KINASE CPXA"/>
    <property type="match status" value="1"/>
</dbReference>
<gene>
    <name evidence="17" type="ORF">KKP3000_004180</name>
</gene>
<evidence type="ECO:0000256" key="12">
    <source>
        <dbReference type="ARBA" id="ARBA00023012"/>
    </source>
</evidence>
<dbReference type="Pfam" id="PF00512">
    <property type="entry name" value="HisKA"/>
    <property type="match status" value="1"/>
</dbReference>
<dbReference type="InterPro" id="IPR003594">
    <property type="entry name" value="HATPase_dom"/>
</dbReference>
<keyword evidence="11 14" id="KW-1133">Transmembrane helix</keyword>
<sequence>MKLRWQLFCAFMVVTISGVATNIMINYNPVMNLLLLDQRLSMRQEANRWLDQLNTGGATTADWNALASTARTQGCNVALVSEDLVPIRNSFPSTPTIQFTQQSLKGGGIYDFASKQYVMVGIQYFANGKKYILFVGAPPNWYLLFRTAFIKLAELMLSGVLVSGLISVIMSHRVSKPLLKLNNELKKVAKLRFTEVEVIHASGEVGEVAQSFYVLSQELQRAILSEKQFFRQISHELRTPLMAIQGYAEGIRDGVFKGQAARSGLEVIVDESVRLKKLVDELIQLSKAEGNPHREPLEWSAVDVNDVLQEAITVLHPLLLEGQCNIKTSFNCAGTVFLNRNRLLQALINVLVNAIRYAEKSIQITTVCSGDHMVVEIRDDGPGIPDEIIDNIFHSFVKGAEGQTGLGLYIAKQVISEFQGTISAQNDIQKGAVFSISLPLYNSVD</sequence>
<keyword evidence="9 17" id="KW-0418">Kinase</keyword>